<sequence>MKKKLIIINGVMGVGKTTICKVLYKKLNNSFWLDGDNCWMMNPFVVNEENKAMVLDNIVHVLNNFLKNSSTEYVLFNWVIPTDYIMKDLLDKITEKDIQIYKLTLMSSKDELVKRIGKDIKSGARDTGNIKRSLERFDLYKSMDTTKIDTTRKSVEEIVNEIIGIICMEY</sequence>
<keyword evidence="2" id="KW-0808">Transferase</keyword>
<dbReference type="SUPFAM" id="SSF52540">
    <property type="entry name" value="P-loop containing nucleoside triphosphate hydrolases"/>
    <property type="match status" value="1"/>
</dbReference>
<dbReference type="RefSeq" id="WP_058293450.1">
    <property type="nucleotide sequence ID" value="NZ_CAMRXB010000034.1"/>
</dbReference>
<reference evidence="2 3" key="1">
    <citation type="submission" date="2017-10" db="EMBL/GenBank/DDBJ databases">
        <title>Effective Description of Clostridium neonatale sp. nov. linked to necrotizing enterocolitis in neonates and a clarification of species assignable to the genus Clostridium (Prazmowski 1880) emend. Lawson and Rainey 2016.</title>
        <authorList>
            <person name="Bernard K."/>
            <person name="Burdz T."/>
            <person name="Wiebe D."/>
            <person name="Balcewich B."/>
            <person name="Alfa M."/>
            <person name="Bernier A.-M."/>
        </authorList>
    </citation>
    <scope>NUCLEOTIDE SEQUENCE [LARGE SCALE GENOMIC DNA]</scope>
    <source>
        <strain evidence="2 3">LCDC99A005</strain>
    </source>
</reference>
<dbReference type="EMBL" id="PDCJ01000003">
    <property type="protein sequence ID" value="PEG29549.1"/>
    <property type="molecule type" value="Genomic_DNA"/>
</dbReference>
<proteinExistence type="predicted"/>
<dbReference type="Pfam" id="PF13238">
    <property type="entry name" value="AAA_18"/>
    <property type="match status" value="1"/>
</dbReference>
<keyword evidence="2" id="KW-0418">Kinase</keyword>
<accession>A0A2A7MD77</accession>
<dbReference type="InterPro" id="IPR027417">
    <property type="entry name" value="P-loop_NTPase"/>
</dbReference>
<protein>
    <submittedName>
        <fullName evidence="2">Nucleotide kinase</fullName>
    </submittedName>
</protein>
<organism evidence="2 3">
    <name type="scientific">Clostridium neonatale</name>
    <dbReference type="NCBI Taxonomy" id="137838"/>
    <lineage>
        <taxon>Bacteria</taxon>
        <taxon>Bacillati</taxon>
        <taxon>Bacillota</taxon>
        <taxon>Clostridia</taxon>
        <taxon>Eubacteriales</taxon>
        <taxon>Clostridiaceae</taxon>
        <taxon>Clostridium</taxon>
    </lineage>
</organism>
<dbReference type="Proteomes" id="UP001189143">
    <property type="component" value="Unassembled WGS sequence"/>
</dbReference>
<dbReference type="GO" id="GO:0016301">
    <property type="term" value="F:kinase activity"/>
    <property type="evidence" value="ECO:0007669"/>
    <property type="project" value="UniProtKB-KW"/>
</dbReference>
<comment type="caution">
    <text evidence="2">The sequence shown here is derived from an EMBL/GenBank/DDBJ whole genome shotgun (WGS) entry which is preliminary data.</text>
</comment>
<keyword evidence="3" id="KW-1185">Reference proteome</keyword>
<evidence type="ECO:0000313" key="3">
    <source>
        <dbReference type="Proteomes" id="UP000220840"/>
    </source>
</evidence>
<dbReference type="Gene3D" id="3.40.50.300">
    <property type="entry name" value="P-loop containing nucleotide triphosphate hydrolases"/>
    <property type="match status" value="1"/>
</dbReference>
<reference evidence="1" key="2">
    <citation type="submission" date="2022-10" db="EMBL/GenBank/DDBJ databases">
        <authorList>
            <person name="Aires J."/>
            <person name="Mesa V."/>
        </authorList>
    </citation>
    <scope>NUCLEOTIDE SEQUENCE</scope>
    <source>
        <strain evidence="1">Clostridium neonatale JD116</strain>
    </source>
</reference>
<dbReference type="Proteomes" id="UP000220840">
    <property type="component" value="Unassembled WGS sequence"/>
</dbReference>
<dbReference type="OrthoDB" id="9790407at2"/>
<name>A0A2A7MD77_9CLOT</name>
<dbReference type="AlphaFoldDB" id="A0A2A7MD77"/>
<dbReference type="EMBL" id="CAMTCP010000077">
    <property type="protein sequence ID" value="CAI3547804.1"/>
    <property type="molecule type" value="Genomic_DNA"/>
</dbReference>
<evidence type="ECO:0000313" key="2">
    <source>
        <dbReference type="EMBL" id="PEG29549.1"/>
    </source>
</evidence>
<evidence type="ECO:0000313" key="1">
    <source>
        <dbReference type="EMBL" id="CAI3547804.1"/>
    </source>
</evidence>
<dbReference type="STRING" id="137838.GCA_001458595_00488"/>
<gene>
    <name evidence="1" type="ORF">CNEO2_160065</name>
    <name evidence="2" type="ORF">CQ394_16550</name>
</gene>